<gene>
    <name evidence="1" type="ORF">BDV37DRAFT_251690</name>
</gene>
<evidence type="ECO:0000313" key="1">
    <source>
        <dbReference type="EMBL" id="KAE8402834.1"/>
    </source>
</evidence>
<accession>A0A5N7D951</accession>
<name>A0A5N6I9M4_9EURO</name>
<dbReference type="RefSeq" id="XP_031940153.1">
    <property type="nucleotide sequence ID" value="XM_032082339.1"/>
</dbReference>
<reference evidence="1 2" key="1">
    <citation type="submission" date="2019-04" db="EMBL/GenBank/DDBJ databases">
        <authorList>
            <consortium name="DOE Joint Genome Institute"/>
            <person name="Mondo S."/>
            <person name="Kjaerbolling I."/>
            <person name="Vesth T."/>
            <person name="Frisvad J.C."/>
            <person name="Nybo J.L."/>
            <person name="Theobald S."/>
            <person name="Kildgaard S."/>
            <person name="Isbrandt T."/>
            <person name="Kuo A."/>
            <person name="Sato A."/>
            <person name="Lyhne E.K."/>
            <person name="Kogle M.E."/>
            <person name="Wiebenga A."/>
            <person name="Kun R.S."/>
            <person name="Lubbers R.J."/>
            <person name="Makela M.R."/>
            <person name="Barry K."/>
            <person name="Chovatia M."/>
            <person name="Clum A."/>
            <person name="Daum C."/>
            <person name="Haridas S."/>
            <person name="He G."/>
            <person name="LaButti K."/>
            <person name="Lipzen A."/>
            <person name="Riley R."/>
            <person name="Salamov A."/>
            <person name="Simmons B.A."/>
            <person name="Magnuson J.K."/>
            <person name="Henrissat B."/>
            <person name="Mortensen U.H."/>
            <person name="Larsen T.O."/>
            <person name="Devries R.P."/>
            <person name="Grigoriev I.V."/>
            <person name="Machida M."/>
            <person name="Baker S.E."/>
            <person name="Andersen M.R."/>
            <person name="Cantor M.N."/>
            <person name="Hua S.X."/>
        </authorList>
    </citation>
    <scope>NUCLEOTIDE SEQUENCE [LARGE SCALE GENOMIC DNA]</scope>
    <source>
        <strain evidence="1 2">CBS 119388</strain>
    </source>
</reference>
<sequence length="78" mass="9014">MIGGCSACVYEYIRRLGRWDLSCWCTNVPDTSKVPVPNGNFMAAPVKFDLDRVLRVRDRHVYCHQHQSTRYRAGQALQ</sequence>
<dbReference type="OrthoDB" id="10561224at2759"/>
<organism evidence="1 2">
    <name type="scientific">Aspergillus pseudonomiae</name>
    <dbReference type="NCBI Taxonomy" id="1506151"/>
    <lineage>
        <taxon>Eukaryota</taxon>
        <taxon>Fungi</taxon>
        <taxon>Dikarya</taxon>
        <taxon>Ascomycota</taxon>
        <taxon>Pezizomycotina</taxon>
        <taxon>Eurotiomycetes</taxon>
        <taxon>Eurotiomycetidae</taxon>
        <taxon>Eurotiales</taxon>
        <taxon>Aspergillaceae</taxon>
        <taxon>Aspergillus</taxon>
        <taxon>Aspergillus subgen. Circumdati</taxon>
    </lineage>
</organism>
<accession>A0A5N6I9M4</accession>
<dbReference type="EMBL" id="ML736783">
    <property type="protein sequence ID" value="KAE8402834.1"/>
    <property type="molecule type" value="Genomic_DNA"/>
</dbReference>
<dbReference type="AlphaFoldDB" id="A0A5N6I9M4"/>
<proteinExistence type="predicted"/>
<protein>
    <submittedName>
        <fullName evidence="1">Uncharacterized protein</fullName>
    </submittedName>
</protein>
<dbReference type="GeneID" id="43667030"/>
<dbReference type="Proteomes" id="UP000325579">
    <property type="component" value="Unassembled WGS sequence"/>
</dbReference>
<evidence type="ECO:0000313" key="2">
    <source>
        <dbReference type="Proteomes" id="UP000325579"/>
    </source>
</evidence>
<keyword evidence="2" id="KW-1185">Reference proteome</keyword>